<organism evidence="2 3">
    <name type="scientific">Metamycoplasma gateae</name>
    <dbReference type="NCBI Taxonomy" id="35769"/>
    <lineage>
        <taxon>Bacteria</taxon>
        <taxon>Bacillati</taxon>
        <taxon>Mycoplasmatota</taxon>
        <taxon>Mycoplasmoidales</taxon>
        <taxon>Metamycoplasmataceae</taxon>
        <taxon>Metamycoplasma</taxon>
    </lineage>
</organism>
<sequence>MKKSKKILLTMSVITVAVIPTAILSSKCDNSTAEKKEELEKETKLREINNLANSLEINFDNSKTSIEEALKIENYKFNLSADKQFALVSLSKVNDNKIKLIFKIKDVNDSSIVSQNITREFNFDFQKDNEFNEQGSTVNGLEIDNYSSIINLFNLNKEQYIEEAKKLLVETKQNDNVEISNLSVDAYDESEGTLSVTFDYKNKNNNKETKGQTATISNFKKIEVFKENLISISANKEKLIEDKKKIETLENTDLSNYLNITVLSSNGEKNNILDLIKNKSEKYKLSREISFSNSTTKENVNFEITVNYLKKITNQEVETITKKIDVLRKTIAEKNVSNQDILNYIIDNKINKKDNNDLSKKFPSSYLYNFRNTKKIAHNFLNNSEENYFGSNNKIIQFSNETLTVDDIAGTVNISFNLEIEEGGSKTLSKSRTFTFNGFKQFDNKYGENFQILLNSTSETGKKFIQKVKEEYKKNNSNELELGLDWLKTNSIITDSNVLLRLVEDSSTKQPKLENKTNTLFTLNAGGRNIQETIVHETKIQIFDGKEEFELNNLVAKFKNLKISEINNNRVWFEVYYDLEISLNSSSNQEIIIPQKFTWFFDINENNN</sequence>
<dbReference type="Proteomes" id="UP001431935">
    <property type="component" value="Chromosome"/>
</dbReference>
<evidence type="ECO:0000313" key="2">
    <source>
        <dbReference type="EMBL" id="WVN21558.1"/>
    </source>
</evidence>
<dbReference type="EMBL" id="CP143578">
    <property type="protein sequence ID" value="WVN21558.1"/>
    <property type="molecule type" value="Genomic_DNA"/>
</dbReference>
<evidence type="ECO:0008006" key="4">
    <source>
        <dbReference type="Google" id="ProtNLM"/>
    </source>
</evidence>
<keyword evidence="1" id="KW-0732">Signal</keyword>
<protein>
    <recommendedName>
        <fullName evidence="4">Lipoprotein-associated type-17 domain-containing protein</fullName>
    </recommendedName>
</protein>
<gene>
    <name evidence="2" type="ORF">V2E26_01015</name>
</gene>
<proteinExistence type="predicted"/>
<evidence type="ECO:0000313" key="3">
    <source>
        <dbReference type="Proteomes" id="UP001431935"/>
    </source>
</evidence>
<reference evidence="2" key="1">
    <citation type="submission" date="2024-01" db="EMBL/GenBank/DDBJ databases">
        <title>Complete genome sequence of Mycoplasma gateae strain 3700.</title>
        <authorList>
            <person name="Spergser J."/>
        </authorList>
    </citation>
    <scope>NUCLEOTIDE SEQUENCE [LARGE SCALE GENOMIC DNA]</scope>
    <source>
        <strain evidence="2">3700</strain>
    </source>
</reference>
<keyword evidence="3" id="KW-1185">Reference proteome</keyword>
<dbReference type="RefSeq" id="WP_330463589.1">
    <property type="nucleotide sequence ID" value="NZ_CP143578.1"/>
</dbReference>
<evidence type="ECO:0000256" key="1">
    <source>
        <dbReference type="SAM" id="SignalP"/>
    </source>
</evidence>
<feature type="signal peptide" evidence="1">
    <location>
        <begin position="1"/>
        <end position="22"/>
    </location>
</feature>
<accession>A0ABZ2AI42</accession>
<name>A0ABZ2AI42_9BACT</name>
<feature type="chain" id="PRO_5045781418" description="Lipoprotein-associated type-17 domain-containing protein" evidence="1">
    <location>
        <begin position="23"/>
        <end position="608"/>
    </location>
</feature>